<keyword evidence="2" id="KW-1185">Reference proteome</keyword>
<gene>
    <name evidence="1" type="ORF">KVT40_003985</name>
</gene>
<dbReference type="AlphaFoldDB" id="A0A8K0PH21"/>
<accession>A0A8K0PH21</accession>
<sequence length="516" mass="59299">MQARHLGYDTPALPRPTCPSCWPVMNNFPSGLHGSIVRTSTSFFDLPPRLRFRIYQLILAVFDDLPRSLKTRTSFLHELPLFHVAAVIKFDQRLAFSAVRPHFEHSRRYVTRKRITDARHHFFPDYFDFLRQPLLGCPPIEFPHIRFSGLDGCTFVCFDIAVPDDGLPRITYTPFLAGCEDLPLWQKLQAQLESVGWLPYREQALGRLCYSLSDSIAARDGYGISTTELQILVDFSMKLAADMQDFAKLAAKMEKQAERRRHHRGKTTVSSRSRVILTRGCNPQSLSFFDLPPEVRGHIYAALPLVSNSVDPQDDGRKPKSLHHFDPPSLLRIPDVRNKDRSNIFDAWRMVIYIHPVEHRFRIPLFENIFDFHRKLKPWSIRSLLGDETVNWLKASPSSLFVEFKHLQVRGPFNMVFDLDVLQDSSVVRIRDSQDFMPGNDRDGSQGAMPHSPCCREVDKRDALASRLERSISGRVGTGLSLLEILIMINEMRNWMICRRYGSVQADGTVTCMDTR</sequence>
<protein>
    <submittedName>
        <fullName evidence="1">Uncharacterized protein</fullName>
    </submittedName>
</protein>
<comment type="caution">
    <text evidence="1">The sequence shown here is derived from an EMBL/GenBank/DDBJ whole genome shotgun (WGS) entry which is preliminary data.</text>
</comment>
<dbReference type="OrthoDB" id="3865588at2759"/>
<dbReference type="EMBL" id="JAESVG020000004">
    <property type="protein sequence ID" value="KAG8628112.1"/>
    <property type="molecule type" value="Genomic_DNA"/>
</dbReference>
<reference evidence="1" key="1">
    <citation type="submission" date="2021-07" db="EMBL/GenBank/DDBJ databases">
        <title>Elsinoe batatas strain:CRI-CJ2 Genome sequencing and assembly.</title>
        <authorList>
            <person name="Huang L."/>
        </authorList>
    </citation>
    <scope>NUCLEOTIDE SEQUENCE</scope>
    <source>
        <strain evidence="1">CRI-CJ2</strain>
    </source>
</reference>
<proteinExistence type="predicted"/>
<name>A0A8K0PH21_9PEZI</name>
<organism evidence="1 2">
    <name type="scientific">Elsinoe batatas</name>
    <dbReference type="NCBI Taxonomy" id="2601811"/>
    <lineage>
        <taxon>Eukaryota</taxon>
        <taxon>Fungi</taxon>
        <taxon>Dikarya</taxon>
        <taxon>Ascomycota</taxon>
        <taxon>Pezizomycotina</taxon>
        <taxon>Dothideomycetes</taxon>
        <taxon>Dothideomycetidae</taxon>
        <taxon>Myriangiales</taxon>
        <taxon>Elsinoaceae</taxon>
        <taxon>Elsinoe</taxon>
    </lineage>
</organism>
<evidence type="ECO:0000313" key="1">
    <source>
        <dbReference type="EMBL" id="KAG8628112.1"/>
    </source>
</evidence>
<evidence type="ECO:0000313" key="2">
    <source>
        <dbReference type="Proteomes" id="UP000809789"/>
    </source>
</evidence>
<dbReference type="Proteomes" id="UP000809789">
    <property type="component" value="Unassembled WGS sequence"/>
</dbReference>